<dbReference type="OrthoDB" id="680346at2"/>
<organism evidence="2 3">
    <name type="scientific">Mucilaginibacter rubeus</name>
    <dbReference type="NCBI Taxonomy" id="2027860"/>
    <lineage>
        <taxon>Bacteria</taxon>
        <taxon>Pseudomonadati</taxon>
        <taxon>Bacteroidota</taxon>
        <taxon>Sphingobacteriia</taxon>
        <taxon>Sphingobacteriales</taxon>
        <taxon>Sphingobacteriaceae</taxon>
        <taxon>Mucilaginibacter</taxon>
    </lineage>
</organism>
<proteinExistence type="predicted"/>
<dbReference type="GO" id="GO:0003677">
    <property type="term" value="F:DNA binding"/>
    <property type="evidence" value="ECO:0007669"/>
    <property type="project" value="InterPro"/>
</dbReference>
<dbReference type="Pfam" id="PF01381">
    <property type="entry name" value="HTH_3"/>
    <property type="match status" value="1"/>
</dbReference>
<dbReference type="KEGG" id="mrub:DEO27_020905"/>
<name>A0A5C1I5J5_9SPHI</name>
<dbReference type="Gene3D" id="1.10.260.40">
    <property type="entry name" value="lambda repressor-like DNA-binding domains"/>
    <property type="match status" value="1"/>
</dbReference>
<dbReference type="Proteomes" id="UP000251402">
    <property type="component" value="Chromosome"/>
</dbReference>
<keyword evidence="3" id="KW-1185">Reference proteome</keyword>
<dbReference type="SUPFAM" id="SSF47413">
    <property type="entry name" value="lambda repressor-like DNA-binding domains"/>
    <property type="match status" value="1"/>
</dbReference>
<accession>A0A5C1I5J5</accession>
<dbReference type="PROSITE" id="PS50943">
    <property type="entry name" value="HTH_CROC1"/>
    <property type="match status" value="1"/>
</dbReference>
<evidence type="ECO:0000259" key="1">
    <source>
        <dbReference type="PROSITE" id="PS50943"/>
    </source>
</evidence>
<evidence type="ECO:0000313" key="3">
    <source>
        <dbReference type="Proteomes" id="UP000251402"/>
    </source>
</evidence>
<feature type="domain" description="HTH cro/C1-type" evidence="1">
    <location>
        <begin position="17"/>
        <end position="71"/>
    </location>
</feature>
<evidence type="ECO:0000313" key="2">
    <source>
        <dbReference type="EMBL" id="QEM12371.1"/>
    </source>
</evidence>
<gene>
    <name evidence="2" type="ORF">DEO27_020905</name>
</gene>
<dbReference type="SMART" id="SM00530">
    <property type="entry name" value="HTH_XRE"/>
    <property type="match status" value="1"/>
</dbReference>
<dbReference type="RefSeq" id="WP_112575093.1">
    <property type="nucleotide sequence ID" value="NZ_CP043450.1"/>
</dbReference>
<dbReference type="InterPro" id="IPR001387">
    <property type="entry name" value="Cro/C1-type_HTH"/>
</dbReference>
<reference evidence="2" key="1">
    <citation type="submission" date="2019-08" db="EMBL/GenBank/DDBJ databases">
        <title>Comparative genome analysis confer to the adaptation heavy metal polluted environment.</title>
        <authorList>
            <person name="Li Y."/>
        </authorList>
    </citation>
    <scope>NUCLEOTIDE SEQUENCE [LARGE SCALE GENOMIC DNA]</scope>
    <source>
        <strain evidence="2">P1</strain>
    </source>
</reference>
<protein>
    <submittedName>
        <fullName evidence="2">Helix-turn-helix transcriptional regulator</fullName>
    </submittedName>
</protein>
<sequence length="74" mass="8511">MSVTRDENTLIAFGKNLQRIREEKKISLRQLEIFSEVDFSEIHRLEKGKRNPTLTVIIALAKGLGIDRADLINF</sequence>
<dbReference type="InterPro" id="IPR010982">
    <property type="entry name" value="Lambda_DNA-bd_dom_sf"/>
</dbReference>
<dbReference type="CDD" id="cd00093">
    <property type="entry name" value="HTH_XRE"/>
    <property type="match status" value="1"/>
</dbReference>
<dbReference type="AlphaFoldDB" id="A0A5C1I5J5"/>
<dbReference type="EMBL" id="CP043450">
    <property type="protein sequence ID" value="QEM12371.1"/>
    <property type="molecule type" value="Genomic_DNA"/>
</dbReference>